<evidence type="ECO:0000313" key="23">
    <source>
        <dbReference type="Proteomes" id="UP000675881"/>
    </source>
</evidence>
<dbReference type="GO" id="GO:0005886">
    <property type="term" value="C:plasma membrane"/>
    <property type="evidence" value="ECO:0007669"/>
    <property type="project" value="TreeGrafter"/>
</dbReference>
<dbReference type="PANTHER" id="PTHR24416">
    <property type="entry name" value="TYROSINE-PROTEIN KINASE RECEPTOR"/>
    <property type="match status" value="1"/>
</dbReference>
<dbReference type="InterPro" id="IPR017441">
    <property type="entry name" value="Protein_kinase_ATP_BS"/>
</dbReference>
<dbReference type="PROSITE" id="PS50835">
    <property type="entry name" value="IG_LIKE"/>
    <property type="match status" value="2"/>
</dbReference>
<dbReference type="SUPFAM" id="SSF48726">
    <property type="entry name" value="Immunoglobulin"/>
    <property type="match status" value="2"/>
</dbReference>
<keyword evidence="12" id="KW-0472">Membrane</keyword>
<dbReference type="SMART" id="SM00220">
    <property type="entry name" value="S_TKc"/>
    <property type="match status" value="1"/>
</dbReference>
<dbReference type="GO" id="GO:0007169">
    <property type="term" value="P:cell surface receptor protein tyrosine kinase signaling pathway"/>
    <property type="evidence" value="ECO:0007669"/>
    <property type="project" value="TreeGrafter"/>
</dbReference>
<dbReference type="SMART" id="SM00110">
    <property type="entry name" value="C1Q"/>
    <property type="match status" value="1"/>
</dbReference>
<dbReference type="SUPFAM" id="SSF49842">
    <property type="entry name" value="TNF-like"/>
    <property type="match status" value="1"/>
</dbReference>
<dbReference type="PRINTS" id="PR00109">
    <property type="entry name" value="TYRKINASE"/>
</dbReference>
<organism evidence="22 23">
    <name type="scientific">Lepeophtheirus salmonis</name>
    <name type="common">Salmon louse</name>
    <name type="synonym">Caligus salmonis</name>
    <dbReference type="NCBI Taxonomy" id="72036"/>
    <lineage>
        <taxon>Eukaryota</taxon>
        <taxon>Metazoa</taxon>
        <taxon>Ecdysozoa</taxon>
        <taxon>Arthropoda</taxon>
        <taxon>Crustacea</taxon>
        <taxon>Multicrustacea</taxon>
        <taxon>Hexanauplia</taxon>
        <taxon>Copepoda</taxon>
        <taxon>Siphonostomatoida</taxon>
        <taxon>Caligidae</taxon>
        <taxon>Lepeophtheirus</taxon>
    </lineage>
</organism>
<reference evidence="22" key="1">
    <citation type="submission" date="2021-02" db="EMBL/GenBank/DDBJ databases">
        <authorList>
            <person name="Bekaert M."/>
        </authorList>
    </citation>
    <scope>NUCLEOTIDE SEQUENCE</scope>
    <source>
        <strain evidence="22">IoA-00</strain>
    </source>
</reference>
<evidence type="ECO:0000256" key="3">
    <source>
        <dbReference type="ARBA" id="ARBA00022553"/>
    </source>
</evidence>
<dbReference type="PROSITE" id="PS50011">
    <property type="entry name" value="PROTEIN_KINASE_DOM"/>
    <property type="match status" value="1"/>
</dbReference>
<dbReference type="PROSITE" id="PS50871">
    <property type="entry name" value="C1Q"/>
    <property type="match status" value="1"/>
</dbReference>
<dbReference type="Gene3D" id="1.10.510.10">
    <property type="entry name" value="Transferase(Phosphotransferase) domain 1"/>
    <property type="match status" value="1"/>
</dbReference>
<evidence type="ECO:0000256" key="19">
    <source>
        <dbReference type="SAM" id="Coils"/>
    </source>
</evidence>
<dbReference type="InterPro" id="IPR001073">
    <property type="entry name" value="C1q_dom"/>
</dbReference>
<comment type="subcellular location">
    <subcellularLocation>
        <location evidence="1">Membrane</location>
        <topology evidence="1">Single-pass membrane protein</topology>
    </subcellularLocation>
</comment>
<dbReference type="Proteomes" id="UP000675881">
    <property type="component" value="Chromosome 5"/>
</dbReference>
<evidence type="ECO:0000256" key="20">
    <source>
        <dbReference type="SAM" id="MobiDB-lite"/>
    </source>
</evidence>
<keyword evidence="3" id="KW-0597">Phosphoprotein</keyword>
<dbReference type="InterPro" id="IPR011009">
    <property type="entry name" value="Kinase-like_dom_sf"/>
</dbReference>
<dbReference type="InterPro" id="IPR013783">
    <property type="entry name" value="Ig-like_fold"/>
</dbReference>
<dbReference type="EMBL" id="HG994584">
    <property type="protein sequence ID" value="CAF2955150.1"/>
    <property type="molecule type" value="Genomic_DNA"/>
</dbReference>
<feature type="coiled-coil region" evidence="19">
    <location>
        <begin position="961"/>
        <end position="1057"/>
    </location>
</feature>
<sequence>MLVVISCILVFLLHPTFGESGLLRWKLEYRGNNTHEPLAVPSSRRKLVIRDSKVDDSGNYTCIVSDGQNVLIHHYVVKVVHRVVAHRPIVKDSLPGNHTVLLGSNLTLSCDVEYDNILSSMTMAWVKHLYINGSYKNQQDGSANLRLLQNCTLADTFCDFLLSNPNTTTARKLHLTNLQFNDTGPYSCIATDKYGFDVSTGMITVVEELPEHQSILFTFILIVTCALFWRAESARRKKKNTISVFGYTKQIKVNHINTTSPENSIAPDVTLKKIRSQPKVDSTTGVPFTSEYEFDVDEAWELPIEQLTLGGILGEGNFGKVFKANMNNSKSGTCHEVAVKMLKEGHTDSDVIDLVKEVEIMKKVGSHENVLSLVGVCTKPNGSHPLWAVVEYALHGCLKKTHLQKRKNERNELFVEKETSAWQEMLTERNIIVREAVVNLPIKWMAPEAFFQNFYSTQSDVWSYGILLWEIANYGEQPYREIFDHITLFKKLDEGYRLSKPSDCPQIFYDLMKYCWKYHPEERPNWENLITLTDSLLAGTLDYRYLTLSSENGDDVTTPILMGGERYANCIPSILTCDIKTSSRPPSYVSGYCDIELYTQNRIHPFKTGYSNNVYGKLLNDHISSCSSISSISSSAASSSNEEHPDEEPSKKITDINNLYKMNGNSTEDDWIEDATAGMEPPQILHPANDITTEEIVSEDNTPTTVIKTSKMVRVKEMNKEEKEETIQLIKGISTFSEKLENILLRLIRDQEDLMEKILMEGKARETDIGNLESSLNDKTGNLENNLSLLNDKLDNDKNDIASQLEKLSNELKEEDCKLKEGLDNQIGDLQKQLQDNKNEMAENQSVLINKLDSINGDLENAVDQLNDKLIDGINELKDSVEDKNNTLNNIIQEEKSDRQLMDEELNKKLEDLQKNFEESSQGSKQQLDELEAAIDKKIDTEVSGIKSDISILGSKLDFGLTGVDKKIEELDAKVDQAMAEVRDNLDAKANELKMSLDEEKLLRAQDIEIAKNNLTEKMKQERSEMDGKQEEVIKMIEDERDELANLGKRIDNEKRDRVRCMSELQYKIEDDLGQTENKLTTDIESLKGELAKEVLLNESENKKIHSDMDELHDLLRNELKETNQNLKSQLEEEEANRIKNDEEIRASLNECTNRLDGSDSVRDSAFQAIKDDLISTNKALEDNLNAELDSLKGIVQSGHDTLKDDLESLKNDINSNINDILKDVENEKSEREKGGQELNKAIEEKVNSCINDIKSLDKNLEEMTSKLEGELSGAVEGLTSDIDGVKSLISKEAETRVKGMEELESDLNAKHSGLESDLNNLKNHIETNKLETAEFVDSAMSKVTDNLSSIDSLLRNDLENLNNLVKEVKAETLDTMKEKVADSIKCLDDKLTTKIDSDLLNLDGALNKEIDKINSDLDLLKNCSQNDNSNLSSQLSSLKADIDGQKQVILGQMSAMDDEILKKVDEVRTELSGEMSNMENDLDNKIASVQSSLHNDSTGAIAKLSEELDSREEALKGLINGKIDGDRNMLETEISALRQEHELSKDTLSTDIKKVNDDILHKLSDLDQKINDETMGLKDEQKALSSDLILKFTDDYDTLNKALVKECIKVQTLEDEMQSKLSDDMSTADKLRLEIQGMKEVIYDNKVKGTAEFDTLKDMMKKDKCDLENRFINDSQNLNQKVEDDCNKLVELHDSLEKEKNRLEKELSNLNAELSKKLKDGSKELEDLIESGNKNINDRLEIERQLLEDQFRQKNKDLANWMKEERERSDNLNSSLNNQLNDEKNKQAQLDLENQKLLEGLNNLKLDIEFRQNEINSLRDELGREKSELLKSNLKLSDLLNNETKLRQEQMNLQEEKAQEVSNLLQRQSKDDDIRYKTIKEDLFKLRQEITRPLSICFNASRSIPYTKGGEEYLTFSGCSLNYGNAFDPTSGVFTAPISGIYLVALHVCTHDLKKVLISIRRNGTELATLYDQNHVDNHKNSMAGQSILTELLVGDKLQAYLYTFTGLHDKEGNHLTQFMGVLMKPLENLVVTHESSKSEPVYAVPDNRRRVIMSQEPA</sequence>
<dbReference type="GO" id="GO:0043235">
    <property type="term" value="C:receptor complex"/>
    <property type="evidence" value="ECO:0007669"/>
    <property type="project" value="TreeGrafter"/>
</dbReference>
<dbReference type="SUPFAM" id="SSF56112">
    <property type="entry name" value="Protein kinase-like (PK-like)"/>
    <property type="match status" value="1"/>
</dbReference>
<feature type="chain" id="PRO_5035143944" description="receptor protein-tyrosine kinase" evidence="21">
    <location>
        <begin position="19"/>
        <end position="2060"/>
    </location>
</feature>
<evidence type="ECO:0000256" key="18">
    <source>
        <dbReference type="PROSITE-ProRule" id="PRU10141"/>
    </source>
</evidence>
<dbReference type="InterPro" id="IPR000719">
    <property type="entry name" value="Prot_kinase_dom"/>
</dbReference>
<dbReference type="FunFam" id="1.10.510.10:FF:001927">
    <property type="entry name" value="Receptor protein-tyrosine kinase"/>
    <property type="match status" value="1"/>
</dbReference>
<evidence type="ECO:0000256" key="14">
    <source>
        <dbReference type="ARBA" id="ARBA00023157"/>
    </source>
</evidence>
<dbReference type="SMART" id="SM00409">
    <property type="entry name" value="IG"/>
    <property type="match status" value="2"/>
</dbReference>
<keyword evidence="17" id="KW-0393">Immunoglobulin domain</keyword>
<evidence type="ECO:0000256" key="11">
    <source>
        <dbReference type="ARBA" id="ARBA00022989"/>
    </source>
</evidence>
<feature type="compositionally biased region" description="Basic and acidic residues" evidence="20">
    <location>
        <begin position="641"/>
        <end position="654"/>
    </location>
</feature>
<keyword evidence="8 18" id="KW-0547">Nucleotide-binding</keyword>
<dbReference type="OrthoDB" id="535945at2759"/>
<feature type="coiled-coil region" evidence="19">
    <location>
        <begin position="1200"/>
        <end position="1267"/>
    </location>
</feature>
<keyword evidence="5" id="KW-0812">Transmembrane</keyword>
<evidence type="ECO:0000256" key="12">
    <source>
        <dbReference type="ARBA" id="ARBA00023136"/>
    </source>
</evidence>
<evidence type="ECO:0000313" key="22">
    <source>
        <dbReference type="EMBL" id="CAF2955150.1"/>
    </source>
</evidence>
<keyword evidence="23" id="KW-1185">Reference proteome</keyword>
<dbReference type="InterPro" id="IPR003599">
    <property type="entry name" value="Ig_sub"/>
</dbReference>
<keyword evidence="15" id="KW-0675">Receptor</keyword>
<dbReference type="EC" id="2.7.10.1" evidence="2"/>
<dbReference type="Pfam" id="PF07714">
    <property type="entry name" value="PK_Tyr_Ser-Thr"/>
    <property type="match status" value="2"/>
</dbReference>
<feature type="binding site" evidence="18">
    <location>
        <position position="340"/>
    </location>
    <ligand>
        <name>ATP</name>
        <dbReference type="ChEBI" id="CHEBI:30616"/>
    </ligand>
</feature>
<protein>
    <recommendedName>
        <fullName evidence="2">receptor protein-tyrosine kinase</fullName>
        <ecNumber evidence="2">2.7.10.1</ecNumber>
    </recommendedName>
</protein>
<keyword evidence="10 18" id="KW-0067">ATP-binding</keyword>
<keyword evidence="14" id="KW-1015">Disulfide bond</keyword>
<accession>A0A7R8H9H5</accession>
<evidence type="ECO:0000256" key="8">
    <source>
        <dbReference type="ARBA" id="ARBA00022741"/>
    </source>
</evidence>
<dbReference type="Gene3D" id="2.60.40.10">
    <property type="entry name" value="Immunoglobulins"/>
    <property type="match status" value="1"/>
</dbReference>
<evidence type="ECO:0000256" key="10">
    <source>
        <dbReference type="ARBA" id="ARBA00022840"/>
    </source>
</evidence>
<name>A0A7R8H9H5_LEPSM</name>
<dbReference type="GO" id="GO:0005524">
    <property type="term" value="F:ATP binding"/>
    <property type="evidence" value="ECO:0007669"/>
    <property type="project" value="UniProtKB-UniRule"/>
</dbReference>
<keyword evidence="16" id="KW-0325">Glycoprotein</keyword>
<dbReference type="PROSITE" id="PS00107">
    <property type="entry name" value="PROTEIN_KINASE_ATP"/>
    <property type="match status" value="1"/>
</dbReference>
<keyword evidence="9" id="KW-0418">Kinase</keyword>
<evidence type="ECO:0000256" key="15">
    <source>
        <dbReference type="ARBA" id="ARBA00023170"/>
    </source>
</evidence>
<dbReference type="GO" id="GO:0004714">
    <property type="term" value="F:transmembrane receptor protein tyrosine kinase activity"/>
    <property type="evidence" value="ECO:0007669"/>
    <property type="project" value="UniProtKB-EC"/>
</dbReference>
<dbReference type="InterPro" id="IPR036179">
    <property type="entry name" value="Ig-like_dom_sf"/>
</dbReference>
<evidence type="ECO:0000256" key="9">
    <source>
        <dbReference type="ARBA" id="ARBA00022777"/>
    </source>
</evidence>
<dbReference type="CDD" id="cd00192">
    <property type="entry name" value="PTKc"/>
    <property type="match status" value="1"/>
</dbReference>
<dbReference type="PANTHER" id="PTHR24416:SF611">
    <property type="entry name" value="TYROSINE-PROTEIN KINASE TRANSMEMBRANE RECEPTOR ROR"/>
    <property type="match status" value="1"/>
</dbReference>
<feature type="region of interest" description="Disordered" evidence="20">
    <location>
        <begin position="635"/>
        <end position="655"/>
    </location>
</feature>
<evidence type="ECO:0000256" key="17">
    <source>
        <dbReference type="ARBA" id="ARBA00023319"/>
    </source>
</evidence>
<keyword evidence="7" id="KW-0677">Repeat</keyword>
<evidence type="ECO:0000256" key="7">
    <source>
        <dbReference type="ARBA" id="ARBA00022737"/>
    </source>
</evidence>
<proteinExistence type="predicted"/>
<dbReference type="Gene3D" id="3.30.200.20">
    <property type="entry name" value="Phosphorylase Kinase, domain 1"/>
    <property type="match status" value="1"/>
</dbReference>
<dbReference type="InterPro" id="IPR050122">
    <property type="entry name" value="RTK"/>
</dbReference>
<evidence type="ECO:0000256" key="1">
    <source>
        <dbReference type="ARBA" id="ARBA00004167"/>
    </source>
</evidence>
<evidence type="ECO:0000256" key="21">
    <source>
        <dbReference type="SAM" id="SignalP"/>
    </source>
</evidence>
<evidence type="ECO:0000256" key="5">
    <source>
        <dbReference type="ARBA" id="ARBA00022692"/>
    </source>
</evidence>
<dbReference type="Gene3D" id="2.60.120.40">
    <property type="match status" value="1"/>
</dbReference>
<evidence type="ECO:0000256" key="16">
    <source>
        <dbReference type="ARBA" id="ARBA00023180"/>
    </source>
</evidence>
<keyword evidence="6 21" id="KW-0732">Signal</keyword>
<feature type="coiled-coil region" evidence="19">
    <location>
        <begin position="791"/>
        <end position="934"/>
    </location>
</feature>
<keyword evidence="19" id="KW-0175">Coiled coil</keyword>
<gene>
    <name evidence="22" type="ORF">LSAA_10206</name>
</gene>
<evidence type="ECO:0000256" key="6">
    <source>
        <dbReference type="ARBA" id="ARBA00022729"/>
    </source>
</evidence>
<feature type="coiled-coil region" evidence="19">
    <location>
        <begin position="1106"/>
        <end position="1144"/>
    </location>
</feature>
<dbReference type="FunFam" id="2.60.40.10:FF:000020">
    <property type="entry name" value="Fibroblast growth factor receptor"/>
    <property type="match status" value="1"/>
</dbReference>
<evidence type="ECO:0000256" key="4">
    <source>
        <dbReference type="ARBA" id="ARBA00022679"/>
    </source>
</evidence>
<dbReference type="InterPro" id="IPR007110">
    <property type="entry name" value="Ig-like_dom"/>
</dbReference>
<feature type="coiled-coil region" evidence="19">
    <location>
        <begin position="1352"/>
        <end position="1379"/>
    </location>
</feature>
<dbReference type="Gene3D" id="1.20.120.20">
    <property type="entry name" value="Apolipoprotein"/>
    <property type="match status" value="1"/>
</dbReference>
<dbReference type="InterPro" id="IPR008983">
    <property type="entry name" value="Tumour_necrosis_fac-like_dom"/>
</dbReference>
<keyword evidence="4 22" id="KW-0808">Transferase</keyword>
<dbReference type="Pfam" id="PF00386">
    <property type="entry name" value="C1q"/>
    <property type="match status" value="1"/>
</dbReference>
<evidence type="ECO:0000256" key="13">
    <source>
        <dbReference type="ARBA" id="ARBA00023137"/>
    </source>
</evidence>
<evidence type="ECO:0000256" key="2">
    <source>
        <dbReference type="ARBA" id="ARBA00011902"/>
    </source>
</evidence>
<feature type="signal peptide" evidence="21">
    <location>
        <begin position="1"/>
        <end position="18"/>
    </location>
</feature>
<feature type="coiled-coil region" evidence="19">
    <location>
        <begin position="1680"/>
        <end position="1872"/>
    </location>
</feature>
<keyword evidence="11" id="KW-1133">Transmembrane helix</keyword>
<dbReference type="InterPro" id="IPR001245">
    <property type="entry name" value="Ser-Thr/Tyr_kinase_cat_dom"/>
</dbReference>
<keyword evidence="13" id="KW-0829">Tyrosine-protein kinase</keyword>